<gene>
    <name evidence="1" type="ORF">EK403_09445</name>
</gene>
<protein>
    <submittedName>
        <fullName evidence="1">Uncharacterized protein</fullName>
    </submittedName>
</protein>
<dbReference type="Proteomes" id="UP000289708">
    <property type="component" value="Unassembled WGS sequence"/>
</dbReference>
<dbReference type="RefSeq" id="WP_128777243.1">
    <property type="nucleotide sequence ID" value="NZ_RYFI01000007.1"/>
</dbReference>
<proteinExistence type="predicted"/>
<dbReference type="EMBL" id="RYFI01000007">
    <property type="protein sequence ID" value="RXF73798.1"/>
    <property type="molecule type" value="Genomic_DNA"/>
</dbReference>
<keyword evidence="2" id="KW-1185">Reference proteome</keyword>
<comment type="caution">
    <text evidence="1">The sequence shown here is derived from an EMBL/GenBank/DDBJ whole genome shotgun (WGS) entry which is preliminary data.</text>
</comment>
<accession>A0A4Q0MJR3</accession>
<evidence type="ECO:0000313" key="2">
    <source>
        <dbReference type="Proteomes" id="UP000289708"/>
    </source>
</evidence>
<dbReference type="AlphaFoldDB" id="A0A4Q0MJR3"/>
<reference evidence="1 2" key="1">
    <citation type="submission" date="2018-12" db="EMBL/GenBank/DDBJ databases">
        <title>bacterium Hansschlegelia zhihuaiae S113.</title>
        <authorList>
            <person name="He J."/>
        </authorList>
    </citation>
    <scope>NUCLEOTIDE SEQUENCE [LARGE SCALE GENOMIC DNA]</scope>
    <source>
        <strain evidence="1 2">S 113</strain>
    </source>
</reference>
<organism evidence="1 2">
    <name type="scientific">Hansschlegelia zhihuaiae</name>
    <dbReference type="NCBI Taxonomy" id="405005"/>
    <lineage>
        <taxon>Bacteria</taxon>
        <taxon>Pseudomonadati</taxon>
        <taxon>Pseudomonadota</taxon>
        <taxon>Alphaproteobacteria</taxon>
        <taxon>Hyphomicrobiales</taxon>
        <taxon>Methylopilaceae</taxon>
        <taxon>Hansschlegelia</taxon>
    </lineage>
</organism>
<evidence type="ECO:0000313" key="1">
    <source>
        <dbReference type="EMBL" id="RXF73798.1"/>
    </source>
</evidence>
<name>A0A4Q0MJR3_9HYPH</name>
<dbReference type="OrthoDB" id="8454138at2"/>
<sequence>MRNYEGKRAAMGRWLYDGVIEKTVEIIAFDYDYYFELPGHDGRRTWKPYSLNVDGFLYYVRADGGEPLSMEPFQSISDAKAWVDAQPWAPIDWEN</sequence>